<keyword evidence="4" id="KW-0560">Oxidoreductase</keyword>
<dbReference type="Pfam" id="PF05995">
    <property type="entry name" value="CDO_I"/>
    <property type="match status" value="1"/>
</dbReference>
<feature type="region of interest" description="Disordered" evidence="6">
    <location>
        <begin position="151"/>
        <end position="173"/>
    </location>
</feature>
<dbReference type="CDD" id="cd10548">
    <property type="entry name" value="cupin_CDO"/>
    <property type="match status" value="1"/>
</dbReference>
<sequence>MSPHALAAPPASPALPELTALTRRYADEVRAGRHRVVVDPAQRWYSLLRSDDTVDVWLITWATEQFAELHDHGRSLGALSIVRGALTEDRWVPGSHALAGRRITAGRSVGFGRGYVHEVSNPEAQAAVSVHAYSPPLTEMSYYALEPRSDGAGSALRRTRTATTAPGSSEGVG</sequence>
<evidence type="ECO:0000313" key="7">
    <source>
        <dbReference type="EMBL" id="MCO1660952.1"/>
    </source>
</evidence>
<accession>A0ABT1AD33</accession>
<evidence type="ECO:0000256" key="6">
    <source>
        <dbReference type="SAM" id="MobiDB-lite"/>
    </source>
</evidence>
<dbReference type="Proteomes" id="UP001165283">
    <property type="component" value="Unassembled WGS sequence"/>
</dbReference>
<proteinExistence type="inferred from homology"/>
<dbReference type="Gene3D" id="2.60.120.10">
    <property type="entry name" value="Jelly Rolls"/>
    <property type="match status" value="1"/>
</dbReference>
<evidence type="ECO:0000313" key="8">
    <source>
        <dbReference type="Proteomes" id="UP001165283"/>
    </source>
</evidence>
<dbReference type="InterPro" id="IPR010300">
    <property type="entry name" value="CDO_1"/>
</dbReference>
<keyword evidence="3 7" id="KW-0223">Dioxygenase</keyword>
<evidence type="ECO:0000256" key="2">
    <source>
        <dbReference type="ARBA" id="ARBA00022723"/>
    </source>
</evidence>
<reference evidence="7" key="1">
    <citation type="submission" date="2021-04" db="EMBL/GenBank/DDBJ databases">
        <title>Pseudonocardia sp. nov., isolated from sandy soil of mangrove forest.</title>
        <authorList>
            <person name="Zan Z."/>
            <person name="Huang R."/>
            <person name="Liu W."/>
        </authorList>
    </citation>
    <scope>NUCLEOTIDE SEQUENCE</scope>
    <source>
        <strain evidence="7">S2-4</strain>
    </source>
</reference>
<keyword evidence="2" id="KW-0479">Metal-binding</keyword>
<dbReference type="PANTHER" id="PTHR12918">
    <property type="entry name" value="CYSTEINE DIOXYGENASE"/>
    <property type="match status" value="1"/>
</dbReference>
<keyword evidence="5" id="KW-0408">Iron</keyword>
<name>A0ABT1AD33_9PSEU</name>
<protein>
    <submittedName>
        <fullName evidence="7">Cysteine dioxygenase family protein</fullName>
    </submittedName>
</protein>
<evidence type="ECO:0000256" key="3">
    <source>
        <dbReference type="ARBA" id="ARBA00022964"/>
    </source>
</evidence>
<evidence type="ECO:0000256" key="1">
    <source>
        <dbReference type="ARBA" id="ARBA00006622"/>
    </source>
</evidence>
<comment type="similarity">
    <text evidence="1">Belongs to the cysteine dioxygenase family.</text>
</comment>
<dbReference type="RefSeq" id="WP_252446483.1">
    <property type="nucleotide sequence ID" value="NZ_JAGSOV010000100.1"/>
</dbReference>
<dbReference type="InterPro" id="IPR014710">
    <property type="entry name" value="RmlC-like_jellyroll"/>
</dbReference>
<dbReference type="PANTHER" id="PTHR12918:SF1">
    <property type="entry name" value="CYSTEINE DIOXYGENASE TYPE 1"/>
    <property type="match status" value="1"/>
</dbReference>
<dbReference type="EMBL" id="JAGSOV010000100">
    <property type="protein sequence ID" value="MCO1660952.1"/>
    <property type="molecule type" value="Genomic_DNA"/>
</dbReference>
<dbReference type="GO" id="GO:0051213">
    <property type="term" value="F:dioxygenase activity"/>
    <property type="evidence" value="ECO:0007669"/>
    <property type="project" value="UniProtKB-KW"/>
</dbReference>
<dbReference type="InterPro" id="IPR011051">
    <property type="entry name" value="RmlC_Cupin_sf"/>
</dbReference>
<evidence type="ECO:0000256" key="5">
    <source>
        <dbReference type="ARBA" id="ARBA00023004"/>
    </source>
</evidence>
<gene>
    <name evidence="7" type="ORF">KDL28_38485</name>
</gene>
<keyword evidence="8" id="KW-1185">Reference proteome</keyword>
<dbReference type="SUPFAM" id="SSF51182">
    <property type="entry name" value="RmlC-like cupins"/>
    <property type="match status" value="1"/>
</dbReference>
<organism evidence="7 8">
    <name type="scientific">Pseudonocardia humida</name>
    <dbReference type="NCBI Taxonomy" id="2800819"/>
    <lineage>
        <taxon>Bacteria</taxon>
        <taxon>Bacillati</taxon>
        <taxon>Actinomycetota</taxon>
        <taxon>Actinomycetes</taxon>
        <taxon>Pseudonocardiales</taxon>
        <taxon>Pseudonocardiaceae</taxon>
        <taxon>Pseudonocardia</taxon>
    </lineage>
</organism>
<comment type="caution">
    <text evidence="7">The sequence shown here is derived from an EMBL/GenBank/DDBJ whole genome shotgun (WGS) entry which is preliminary data.</text>
</comment>
<evidence type="ECO:0000256" key="4">
    <source>
        <dbReference type="ARBA" id="ARBA00023002"/>
    </source>
</evidence>